<evidence type="ECO:0000313" key="4">
    <source>
        <dbReference type="Proteomes" id="UP001220395"/>
    </source>
</evidence>
<dbReference type="InterPro" id="IPR050807">
    <property type="entry name" value="TransReg_Diox_bact_type"/>
</dbReference>
<dbReference type="InterPro" id="IPR010982">
    <property type="entry name" value="Lambda_DNA-bd_dom_sf"/>
</dbReference>
<dbReference type="PROSITE" id="PS50943">
    <property type="entry name" value="HTH_CROC1"/>
    <property type="match status" value="1"/>
</dbReference>
<proteinExistence type="predicted"/>
<evidence type="ECO:0000259" key="2">
    <source>
        <dbReference type="PROSITE" id="PS50943"/>
    </source>
</evidence>
<dbReference type="InterPro" id="IPR001387">
    <property type="entry name" value="Cro/C1-type_HTH"/>
</dbReference>
<dbReference type="RefSeq" id="WP_273686586.1">
    <property type="nucleotide sequence ID" value="NZ_CP117411.1"/>
</dbReference>
<dbReference type="SMART" id="SM00530">
    <property type="entry name" value="HTH_XRE"/>
    <property type="match status" value="1"/>
</dbReference>
<sequence>MKSDLLVEVGQRIRACREALGTSQEDFAREAGVERSFYGKIERGTQNVSLETLARIATALKADFGDLLKGLPIEEPKA</sequence>
<dbReference type="Proteomes" id="UP001220395">
    <property type="component" value="Chromosome"/>
</dbReference>
<name>A0ABY7THA9_9SPHN</name>
<reference evidence="3 4" key="1">
    <citation type="submission" date="2023-02" db="EMBL/GenBank/DDBJ databases">
        <title>Genome sequence of Sphingomonas naphthae.</title>
        <authorList>
            <person name="Kim S."/>
            <person name="Heo J."/>
            <person name="Kwon S.-W."/>
        </authorList>
    </citation>
    <scope>NUCLEOTIDE SEQUENCE [LARGE SCALE GENOMIC DNA]</scope>
    <source>
        <strain evidence="3 4">KACC 18716</strain>
    </source>
</reference>
<keyword evidence="4" id="KW-1185">Reference proteome</keyword>
<dbReference type="PANTHER" id="PTHR46797:SF1">
    <property type="entry name" value="METHYLPHOSPHONATE SYNTHASE"/>
    <property type="match status" value="1"/>
</dbReference>
<accession>A0ABY7THA9</accession>
<feature type="domain" description="HTH cro/C1-type" evidence="2">
    <location>
        <begin position="13"/>
        <end position="67"/>
    </location>
</feature>
<dbReference type="EMBL" id="CP117411">
    <property type="protein sequence ID" value="WCT72617.1"/>
    <property type="molecule type" value="Genomic_DNA"/>
</dbReference>
<dbReference type="Pfam" id="PF01381">
    <property type="entry name" value="HTH_3"/>
    <property type="match status" value="1"/>
</dbReference>
<dbReference type="CDD" id="cd00093">
    <property type="entry name" value="HTH_XRE"/>
    <property type="match status" value="1"/>
</dbReference>
<dbReference type="Gene3D" id="1.10.260.40">
    <property type="entry name" value="lambda repressor-like DNA-binding domains"/>
    <property type="match status" value="1"/>
</dbReference>
<organism evidence="3 4">
    <name type="scientific">Sphingomonas naphthae</name>
    <dbReference type="NCBI Taxonomy" id="1813468"/>
    <lineage>
        <taxon>Bacteria</taxon>
        <taxon>Pseudomonadati</taxon>
        <taxon>Pseudomonadota</taxon>
        <taxon>Alphaproteobacteria</taxon>
        <taxon>Sphingomonadales</taxon>
        <taxon>Sphingomonadaceae</taxon>
        <taxon>Sphingomonas</taxon>
    </lineage>
</organism>
<evidence type="ECO:0000256" key="1">
    <source>
        <dbReference type="ARBA" id="ARBA00023125"/>
    </source>
</evidence>
<dbReference type="PANTHER" id="PTHR46797">
    <property type="entry name" value="HTH-TYPE TRANSCRIPTIONAL REGULATOR"/>
    <property type="match status" value="1"/>
</dbReference>
<dbReference type="SUPFAM" id="SSF47413">
    <property type="entry name" value="lambda repressor-like DNA-binding domains"/>
    <property type="match status" value="1"/>
</dbReference>
<keyword evidence="1" id="KW-0238">DNA-binding</keyword>
<gene>
    <name evidence="3" type="ORF">PQ455_13370</name>
</gene>
<evidence type="ECO:0000313" key="3">
    <source>
        <dbReference type="EMBL" id="WCT72617.1"/>
    </source>
</evidence>
<protein>
    <submittedName>
        <fullName evidence="3">Helix-turn-helix transcriptional regulator</fullName>
    </submittedName>
</protein>